<protein>
    <submittedName>
        <fullName evidence="1">Uncharacterized protein</fullName>
    </submittedName>
</protein>
<accession>A0A316HI33</accession>
<evidence type="ECO:0000313" key="1">
    <source>
        <dbReference type="EMBL" id="PWK79650.1"/>
    </source>
</evidence>
<sequence>MALVITGKSTCKICNKVMTEDDTLIMFPPFVANLKDPVYFFNDEAFHDACFQTHPLANRALALRELFEAATANRLCHISQKPVSAPEGGIFIPLITSDENEELYKFDFMCFDRNNISNWNEREYFIETMNRFKAEDKWRDRPGYEFFDRFLKNLNEPVIRFGSHLTQAKEIQPGFSSG</sequence>
<dbReference type="RefSeq" id="WP_146203034.1">
    <property type="nucleotide sequence ID" value="NZ_QGHA01000001.1"/>
</dbReference>
<dbReference type="EMBL" id="QGHA01000001">
    <property type="protein sequence ID" value="PWK79650.1"/>
    <property type="molecule type" value="Genomic_DNA"/>
</dbReference>
<comment type="caution">
    <text evidence="1">The sequence shown here is derived from an EMBL/GenBank/DDBJ whole genome shotgun (WGS) entry which is preliminary data.</text>
</comment>
<gene>
    <name evidence="1" type="ORF">LX99_00108</name>
</gene>
<dbReference type="AlphaFoldDB" id="A0A316HI33"/>
<name>A0A316HI33_9SPHI</name>
<dbReference type="Proteomes" id="UP000245678">
    <property type="component" value="Unassembled WGS sequence"/>
</dbReference>
<proteinExistence type="predicted"/>
<organism evidence="1 2">
    <name type="scientific">Mucilaginibacter oryzae</name>
    <dbReference type="NCBI Taxonomy" id="468058"/>
    <lineage>
        <taxon>Bacteria</taxon>
        <taxon>Pseudomonadati</taxon>
        <taxon>Bacteroidota</taxon>
        <taxon>Sphingobacteriia</taxon>
        <taxon>Sphingobacteriales</taxon>
        <taxon>Sphingobacteriaceae</taxon>
        <taxon>Mucilaginibacter</taxon>
    </lineage>
</organism>
<keyword evidence="2" id="KW-1185">Reference proteome</keyword>
<reference evidence="1 2" key="1">
    <citation type="submission" date="2018-05" db="EMBL/GenBank/DDBJ databases">
        <title>Genomic Encyclopedia of Archaeal and Bacterial Type Strains, Phase II (KMG-II): from individual species to whole genera.</title>
        <authorList>
            <person name="Goeker M."/>
        </authorList>
    </citation>
    <scope>NUCLEOTIDE SEQUENCE [LARGE SCALE GENOMIC DNA]</scope>
    <source>
        <strain evidence="1 2">DSM 19975</strain>
    </source>
</reference>
<evidence type="ECO:0000313" key="2">
    <source>
        <dbReference type="Proteomes" id="UP000245678"/>
    </source>
</evidence>